<organism evidence="1">
    <name type="scientific">Rhizophora mucronata</name>
    <name type="common">Asiatic mangrove</name>
    <dbReference type="NCBI Taxonomy" id="61149"/>
    <lineage>
        <taxon>Eukaryota</taxon>
        <taxon>Viridiplantae</taxon>
        <taxon>Streptophyta</taxon>
        <taxon>Embryophyta</taxon>
        <taxon>Tracheophyta</taxon>
        <taxon>Spermatophyta</taxon>
        <taxon>Magnoliopsida</taxon>
        <taxon>eudicotyledons</taxon>
        <taxon>Gunneridae</taxon>
        <taxon>Pentapetalae</taxon>
        <taxon>rosids</taxon>
        <taxon>fabids</taxon>
        <taxon>Malpighiales</taxon>
        <taxon>Rhizophoraceae</taxon>
        <taxon>Rhizophora</taxon>
    </lineage>
</organism>
<reference evidence="1" key="1">
    <citation type="submission" date="2018-02" db="EMBL/GenBank/DDBJ databases">
        <title>Rhizophora mucronata_Transcriptome.</title>
        <authorList>
            <person name="Meera S.P."/>
            <person name="Sreeshan A."/>
            <person name="Augustine A."/>
        </authorList>
    </citation>
    <scope>NUCLEOTIDE SEQUENCE</scope>
    <source>
        <tissue evidence="1">Leaf</tissue>
    </source>
</reference>
<sequence length="52" mass="5937">MLIISSRDVLHVNLARKIHKTQVCTLFYLNLNSMASFKYGFCIGTFKDNKGV</sequence>
<name>A0A2P2PEA3_RHIMU</name>
<accession>A0A2P2PEA3</accession>
<evidence type="ECO:0000313" key="1">
    <source>
        <dbReference type="EMBL" id="MBX53056.1"/>
    </source>
</evidence>
<proteinExistence type="predicted"/>
<protein>
    <submittedName>
        <fullName evidence="1">Uncharacterized protein</fullName>
    </submittedName>
</protein>
<dbReference type="EMBL" id="GGEC01072572">
    <property type="protein sequence ID" value="MBX53056.1"/>
    <property type="molecule type" value="Transcribed_RNA"/>
</dbReference>
<dbReference type="AlphaFoldDB" id="A0A2P2PEA3"/>